<keyword evidence="1" id="KW-0732">Signal</keyword>
<reference evidence="2 3" key="1">
    <citation type="submission" date="2014-04" db="EMBL/GenBank/DDBJ databases">
        <authorList>
            <consortium name="DOE Joint Genome Institute"/>
            <person name="Kuo A."/>
            <person name="Gay G."/>
            <person name="Dore J."/>
            <person name="Kohler A."/>
            <person name="Nagy L.G."/>
            <person name="Floudas D."/>
            <person name="Copeland A."/>
            <person name="Barry K.W."/>
            <person name="Cichocki N."/>
            <person name="Veneault-Fourrey C."/>
            <person name="LaButti K."/>
            <person name="Lindquist E.A."/>
            <person name="Lipzen A."/>
            <person name="Lundell T."/>
            <person name="Morin E."/>
            <person name="Murat C."/>
            <person name="Sun H."/>
            <person name="Tunlid A."/>
            <person name="Henrissat B."/>
            <person name="Grigoriev I.V."/>
            <person name="Hibbett D.S."/>
            <person name="Martin F."/>
            <person name="Nordberg H.P."/>
            <person name="Cantor M.N."/>
            <person name="Hua S.X."/>
        </authorList>
    </citation>
    <scope>NUCLEOTIDE SEQUENCE [LARGE SCALE GENOMIC DNA]</scope>
    <source>
        <strain evidence="3">h7</strain>
    </source>
</reference>
<evidence type="ECO:0000313" key="3">
    <source>
        <dbReference type="Proteomes" id="UP000053424"/>
    </source>
</evidence>
<evidence type="ECO:0000313" key="2">
    <source>
        <dbReference type="EMBL" id="KIM39950.1"/>
    </source>
</evidence>
<sequence>MRYSLLISSLIATLTAFGVNATPHTHTPIRRFSLTGTPTQNENLTEAAAYARSLTRRRPTRRATAERRQVSDTPNIDIDIGLSVSNLATGSPVGNLVLGGSGLSLSAEGGANLLTSVNALWESRPERRILVPGLNPDYPYLGLVQFSAVSGLALGPGLSNGLLLTGVASPGTAPGATPAYLPNLGNPTVPFNGGETDIWTIDYITGRITPQWINPDGGTPITYLVSDGTRIAATGDIAAFNNANGLGWFPITLSYSLMEP</sequence>
<name>A0A0C3BTF1_HEBCY</name>
<dbReference type="AlphaFoldDB" id="A0A0C3BTF1"/>
<organism evidence="2 3">
    <name type="scientific">Hebeloma cylindrosporum</name>
    <dbReference type="NCBI Taxonomy" id="76867"/>
    <lineage>
        <taxon>Eukaryota</taxon>
        <taxon>Fungi</taxon>
        <taxon>Dikarya</taxon>
        <taxon>Basidiomycota</taxon>
        <taxon>Agaricomycotina</taxon>
        <taxon>Agaricomycetes</taxon>
        <taxon>Agaricomycetidae</taxon>
        <taxon>Agaricales</taxon>
        <taxon>Agaricineae</taxon>
        <taxon>Hymenogastraceae</taxon>
        <taxon>Hebeloma</taxon>
    </lineage>
</organism>
<proteinExistence type="predicted"/>
<dbReference type="HOGENOM" id="CLU_1015842_0_0_1"/>
<accession>A0A0C3BTF1</accession>
<reference evidence="3" key="2">
    <citation type="submission" date="2015-01" db="EMBL/GenBank/DDBJ databases">
        <title>Evolutionary Origins and Diversification of the Mycorrhizal Mutualists.</title>
        <authorList>
            <consortium name="DOE Joint Genome Institute"/>
            <consortium name="Mycorrhizal Genomics Consortium"/>
            <person name="Kohler A."/>
            <person name="Kuo A."/>
            <person name="Nagy L.G."/>
            <person name="Floudas D."/>
            <person name="Copeland A."/>
            <person name="Barry K.W."/>
            <person name="Cichocki N."/>
            <person name="Veneault-Fourrey C."/>
            <person name="LaButti K."/>
            <person name="Lindquist E.A."/>
            <person name="Lipzen A."/>
            <person name="Lundell T."/>
            <person name="Morin E."/>
            <person name="Murat C."/>
            <person name="Riley R."/>
            <person name="Ohm R."/>
            <person name="Sun H."/>
            <person name="Tunlid A."/>
            <person name="Henrissat B."/>
            <person name="Grigoriev I.V."/>
            <person name="Hibbett D.S."/>
            <person name="Martin F."/>
        </authorList>
    </citation>
    <scope>NUCLEOTIDE SEQUENCE [LARGE SCALE GENOMIC DNA]</scope>
    <source>
        <strain evidence="3">h7</strain>
    </source>
</reference>
<feature type="chain" id="PRO_5002175801" evidence="1">
    <location>
        <begin position="22"/>
        <end position="260"/>
    </location>
</feature>
<feature type="signal peptide" evidence="1">
    <location>
        <begin position="1"/>
        <end position="21"/>
    </location>
</feature>
<gene>
    <name evidence="2" type="ORF">M413DRAFT_188252</name>
</gene>
<evidence type="ECO:0000256" key="1">
    <source>
        <dbReference type="SAM" id="SignalP"/>
    </source>
</evidence>
<dbReference type="EMBL" id="KN831784">
    <property type="protein sequence ID" value="KIM39950.1"/>
    <property type="molecule type" value="Genomic_DNA"/>
</dbReference>
<dbReference type="Proteomes" id="UP000053424">
    <property type="component" value="Unassembled WGS sequence"/>
</dbReference>
<dbReference type="OrthoDB" id="4584900at2759"/>
<keyword evidence="3" id="KW-1185">Reference proteome</keyword>
<protein>
    <submittedName>
        <fullName evidence="2">Uncharacterized protein</fullName>
    </submittedName>
</protein>